<accession>A0AAD9LD04</accession>
<dbReference type="AlphaFoldDB" id="A0AAD9LD04"/>
<evidence type="ECO:0000256" key="1">
    <source>
        <dbReference type="SAM" id="MobiDB-lite"/>
    </source>
</evidence>
<name>A0AAD9LD04_BABDI</name>
<feature type="compositionally biased region" description="Polar residues" evidence="1">
    <location>
        <begin position="63"/>
        <end position="81"/>
    </location>
</feature>
<gene>
    <name evidence="2" type="ORF">X943_002992</name>
</gene>
<feature type="region of interest" description="Disordered" evidence="1">
    <location>
        <begin position="1"/>
        <end position="21"/>
    </location>
</feature>
<proteinExistence type="predicted"/>
<evidence type="ECO:0000313" key="2">
    <source>
        <dbReference type="EMBL" id="KAK1932153.1"/>
    </source>
</evidence>
<evidence type="ECO:0000313" key="3">
    <source>
        <dbReference type="Proteomes" id="UP001195914"/>
    </source>
</evidence>
<sequence length="81" mass="9430">METGGWSHKGKPEGDGGIFWNRKRSKKNGLWNQYKDKSWSWDIYSQRRNQKTLKRKVPPYTVIQKNNPSSLPGQTDVHTGI</sequence>
<keyword evidence="3" id="KW-1185">Reference proteome</keyword>
<protein>
    <submittedName>
        <fullName evidence="2">Uncharacterized protein</fullName>
    </submittedName>
</protein>
<dbReference type="Proteomes" id="UP001195914">
    <property type="component" value="Unassembled WGS sequence"/>
</dbReference>
<reference evidence="2" key="2">
    <citation type="submission" date="2021-05" db="EMBL/GenBank/DDBJ databases">
        <authorList>
            <person name="Pain A."/>
        </authorList>
    </citation>
    <scope>NUCLEOTIDE SEQUENCE</scope>
    <source>
        <strain evidence="2">1802A</strain>
    </source>
</reference>
<organism evidence="2 3">
    <name type="scientific">Babesia divergens</name>
    <dbReference type="NCBI Taxonomy" id="32595"/>
    <lineage>
        <taxon>Eukaryota</taxon>
        <taxon>Sar</taxon>
        <taxon>Alveolata</taxon>
        <taxon>Apicomplexa</taxon>
        <taxon>Aconoidasida</taxon>
        <taxon>Piroplasmida</taxon>
        <taxon>Babesiidae</taxon>
        <taxon>Babesia</taxon>
    </lineage>
</organism>
<reference evidence="2" key="1">
    <citation type="journal article" date="2014" name="Nucleic Acids Res.">
        <title>The evolutionary dynamics of variant antigen genes in Babesia reveal a history of genomic innovation underlying host-parasite interaction.</title>
        <authorList>
            <person name="Jackson A.P."/>
            <person name="Otto T.D."/>
            <person name="Darby A."/>
            <person name="Ramaprasad A."/>
            <person name="Xia D."/>
            <person name="Echaide I.E."/>
            <person name="Farber M."/>
            <person name="Gahlot S."/>
            <person name="Gamble J."/>
            <person name="Gupta D."/>
            <person name="Gupta Y."/>
            <person name="Jackson L."/>
            <person name="Malandrin L."/>
            <person name="Malas T.B."/>
            <person name="Moussa E."/>
            <person name="Nair M."/>
            <person name="Reid A.J."/>
            <person name="Sanders M."/>
            <person name="Sharma J."/>
            <person name="Tracey A."/>
            <person name="Quail M.A."/>
            <person name="Weir W."/>
            <person name="Wastling J.M."/>
            <person name="Hall N."/>
            <person name="Willadsen P."/>
            <person name="Lingelbach K."/>
            <person name="Shiels B."/>
            <person name="Tait A."/>
            <person name="Berriman M."/>
            <person name="Allred D.R."/>
            <person name="Pain A."/>
        </authorList>
    </citation>
    <scope>NUCLEOTIDE SEQUENCE</scope>
    <source>
        <strain evidence="2">1802A</strain>
    </source>
</reference>
<feature type="region of interest" description="Disordered" evidence="1">
    <location>
        <begin position="61"/>
        <end position="81"/>
    </location>
</feature>
<comment type="caution">
    <text evidence="2">The sequence shown here is derived from an EMBL/GenBank/DDBJ whole genome shotgun (WGS) entry which is preliminary data.</text>
</comment>
<dbReference type="EMBL" id="JAHBMH010000078">
    <property type="protein sequence ID" value="KAK1932153.1"/>
    <property type="molecule type" value="Genomic_DNA"/>
</dbReference>